<name>A0A644Z7Z5_9ZZZZ</name>
<reference evidence="1" key="1">
    <citation type="submission" date="2019-08" db="EMBL/GenBank/DDBJ databases">
        <authorList>
            <person name="Kucharzyk K."/>
            <person name="Murdoch R.W."/>
            <person name="Higgins S."/>
            <person name="Loffler F."/>
        </authorList>
    </citation>
    <scope>NUCLEOTIDE SEQUENCE</scope>
</reference>
<sequence length="324" mass="35369">MKKVTHDFFHQESVLLNAHTVLHVVGHLDDMIQAAALFRFGIDRGHRAEHDLADPGGAVGVIIENRRFPVGMDPFRVIADEVQWGVAGADGPRQGRLRHHRLAADVAVVVVHLLYLGRGLEAGGLRHAVNPGFEHAGVFLFGFRDQNIVQVGTHNVTHADNILCEFSYVGNAFGIVDQILGDDDVSGLGQRVDTAAAAVGQDIFYPSALQHPEEALAGAVVVGGQAGPAVKRHIEHIARLSVGGDRRVHTEEFERSADAERRLKFHVGLQDGDPLEIHIFGKITAPGAGTSYMAIKRLWHFCLNQFLNLPLFQSFFPKNAMVHG</sequence>
<protein>
    <submittedName>
        <fullName evidence="1">Uncharacterized protein</fullName>
    </submittedName>
</protein>
<comment type="caution">
    <text evidence="1">The sequence shown here is derived from an EMBL/GenBank/DDBJ whole genome shotgun (WGS) entry which is preliminary data.</text>
</comment>
<evidence type="ECO:0000313" key="1">
    <source>
        <dbReference type="EMBL" id="MPM36757.1"/>
    </source>
</evidence>
<gene>
    <name evidence="1" type="ORF">SDC9_83359</name>
</gene>
<proteinExistence type="predicted"/>
<organism evidence="1">
    <name type="scientific">bioreactor metagenome</name>
    <dbReference type="NCBI Taxonomy" id="1076179"/>
    <lineage>
        <taxon>unclassified sequences</taxon>
        <taxon>metagenomes</taxon>
        <taxon>ecological metagenomes</taxon>
    </lineage>
</organism>
<dbReference type="EMBL" id="VSSQ01007710">
    <property type="protein sequence ID" value="MPM36757.1"/>
    <property type="molecule type" value="Genomic_DNA"/>
</dbReference>
<accession>A0A644Z7Z5</accession>
<dbReference type="AlphaFoldDB" id="A0A644Z7Z5"/>